<gene>
    <name evidence="2" type="ORF">Tc00.1047053511223.20</name>
</gene>
<comment type="caution">
    <text evidence="2">The sequence shown here is derived from an EMBL/GenBank/DDBJ whole genome shotgun (WGS) entry which is preliminary data.</text>
</comment>
<name>Q4CLU0_TRYCC</name>
<evidence type="ECO:0000256" key="1">
    <source>
        <dbReference type="SAM" id="MobiDB-lite"/>
    </source>
</evidence>
<dbReference type="PaxDb" id="353153-Q4CLU0"/>
<dbReference type="RefSeq" id="XP_802688.1">
    <property type="nucleotide sequence ID" value="XM_797595.1"/>
</dbReference>
<organism evidence="2 3">
    <name type="scientific">Trypanosoma cruzi (strain CL Brener)</name>
    <dbReference type="NCBI Taxonomy" id="353153"/>
    <lineage>
        <taxon>Eukaryota</taxon>
        <taxon>Discoba</taxon>
        <taxon>Euglenozoa</taxon>
        <taxon>Kinetoplastea</taxon>
        <taxon>Metakinetoplastina</taxon>
        <taxon>Trypanosomatida</taxon>
        <taxon>Trypanosomatidae</taxon>
        <taxon>Trypanosoma</taxon>
        <taxon>Schizotrypanum</taxon>
    </lineage>
</organism>
<reference evidence="2 3" key="1">
    <citation type="journal article" date="2005" name="Science">
        <title>The genome sequence of Trypanosoma cruzi, etiologic agent of Chagas disease.</title>
        <authorList>
            <person name="El-Sayed N.M."/>
            <person name="Myler P.J."/>
            <person name="Bartholomeu D.C."/>
            <person name="Nilsson D."/>
            <person name="Aggarwal G."/>
            <person name="Tran A.N."/>
            <person name="Ghedin E."/>
            <person name="Worthey E.A."/>
            <person name="Delcher A.L."/>
            <person name="Blandin G."/>
            <person name="Westenberger S.J."/>
            <person name="Caler E."/>
            <person name="Cerqueira G.C."/>
            <person name="Branche C."/>
            <person name="Haas B."/>
            <person name="Anupama A."/>
            <person name="Arner E."/>
            <person name="Aslund L."/>
            <person name="Attipoe P."/>
            <person name="Bontempi E."/>
            <person name="Bringaud F."/>
            <person name="Burton P."/>
            <person name="Cadag E."/>
            <person name="Campbell D.A."/>
            <person name="Carrington M."/>
            <person name="Crabtree J."/>
            <person name="Darban H."/>
            <person name="da Silveira J.F."/>
            <person name="de Jong P."/>
            <person name="Edwards K."/>
            <person name="Englund P.T."/>
            <person name="Fazelina G."/>
            <person name="Feldblyum T."/>
            <person name="Ferella M."/>
            <person name="Frasch A.C."/>
            <person name="Gull K."/>
            <person name="Horn D."/>
            <person name="Hou L."/>
            <person name="Huang Y."/>
            <person name="Kindlund E."/>
            <person name="Klingbeil M."/>
            <person name="Kluge S."/>
            <person name="Koo H."/>
            <person name="Lacerda D."/>
            <person name="Levin M.J."/>
            <person name="Lorenzi H."/>
            <person name="Louie T."/>
            <person name="Machado C.R."/>
            <person name="McCulloch R."/>
            <person name="McKenna A."/>
            <person name="Mizuno Y."/>
            <person name="Mottram J.C."/>
            <person name="Nelson S."/>
            <person name="Ochaya S."/>
            <person name="Osoegawa K."/>
            <person name="Pai G."/>
            <person name="Parsons M."/>
            <person name="Pentony M."/>
            <person name="Pettersson U."/>
            <person name="Pop M."/>
            <person name="Ramirez J.L."/>
            <person name="Rinta J."/>
            <person name="Robertson L."/>
            <person name="Salzberg S.L."/>
            <person name="Sanchez D.O."/>
            <person name="Seyler A."/>
            <person name="Sharma R."/>
            <person name="Shetty J."/>
            <person name="Simpson A.J."/>
            <person name="Sisk E."/>
            <person name="Tammi M.T."/>
            <person name="Tarleton R."/>
            <person name="Teixeira S."/>
            <person name="Van Aken S."/>
            <person name="Vogt C."/>
            <person name="Ward P.N."/>
            <person name="Wickstead B."/>
            <person name="Wortman J."/>
            <person name="White O."/>
            <person name="Fraser C.M."/>
            <person name="Stuart K.D."/>
            <person name="Andersson B."/>
        </authorList>
    </citation>
    <scope>NUCLEOTIDE SEQUENCE [LARGE SCALE GENOMIC DNA]</scope>
    <source>
        <strain evidence="2 3">CL Brener</strain>
    </source>
</reference>
<evidence type="ECO:0000313" key="2">
    <source>
        <dbReference type="EMBL" id="EAN81242.1"/>
    </source>
</evidence>
<protein>
    <submittedName>
        <fullName evidence="2">Trans-sialidase, putative</fullName>
    </submittedName>
</protein>
<dbReference type="Proteomes" id="UP000002296">
    <property type="component" value="Unassembled WGS sequence"/>
</dbReference>
<dbReference type="Pfam" id="PF11052">
    <property type="entry name" value="Tr-sialidase_C"/>
    <property type="match status" value="1"/>
</dbReference>
<dbReference type="AlphaFoldDB" id="Q4CLU0"/>
<dbReference type="EMBL" id="AAHK01003936">
    <property type="protein sequence ID" value="EAN81242.1"/>
    <property type="molecule type" value="Genomic_DNA"/>
</dbReference>
<proteinExistence type="predicted"/>
<accession>Q4CLU0</accession>
<dbReference type="InterPro" id="IPR021287">
    <property type="entry name" value="Trans-sialidase_CS"/>
</dbReference>
<dbReference type="KEGG" id="tcr:511223.20"/>
<sequence>SPTAAVAGAGEFETTHSEDFFTTEVESPMGEEEQSAPEEGANSTTLQSRETTGDGDAQPVQESMASLAGSEGLLPKQSEAPVPENNHSESGSGASQEDRLALLNDAKLMLHDWNVDSTARVCVSRVSMLLLLGLCGAVAAL</sequence>
<feature type="region of interest" description="Disordered" evidence="1">
    <location>
        <begin position="1"/>
        <end position="98"/>
    </location>
</feature>
<feature type="compositionally biased region" description="Polar residues" evidence="1">
    <location>
        <begin position="41"/>
        <end position="50"/>
    </location>
</feature>
<dbReference type="GeneID" id="3532083"/>
<keyword evidence="3" id="KW-1185">Reference proteome</keyword>
<feature type="non-terminal residue" evidence="2">
    <location>
        <position position="1"/>
    </location>
</feature>
<dbReference type="InParanoid" id="Q4CLU0"/>
<evidence type="ECO:0000313" key="3">
    <source>
        <dbReference type="Proteomes" id="UP000002296"/>
    </source>
</evidence>